<name>A0A0K8IXA6_9CAUD</name>
<dbReference type="RefSeq" id="YP_009223383.1">
    <property type="nucleotide sequence ID" value="NC_029070.1"/>
</dbReference>
<dbReference type="Proteomes" id="UP000203587">
    <property type="component" value="Segment"/>
</dbReference>
<dbReference type="KEGG" id="vg:26794649"/>
<keyword evidence="2" id="KW-1185">Reference proteome</keyword>
<evidence type="ECO:0000313" key="1">
    <source>
        <dbReference type="EMBL" id="CUH74584.1"/>
    </source>
</evidence>
<gene>
    <name evidence="1" type="primary">gp9</name>
</gene>
<proteinExistence type="predicted"/>
<sequence length="182" mass="20428">MNKTLNDFPIGCKVRITKTIPVPVGGIAWGMMPSCLNVKGAEFIVTGHKFAADVILDNLTRWSVSIERLERVDALDMDEPYIFTGAVDAPQGMVLEIVENGRTPKNAIFHYILPLFGDLYGFDAESRKWRRVADDERDGTWLTNIPNGEEWAFNSHYREAFTYPSLPPLLAAGVKRAIEEQA</sequence>
<evidence type="ECO:0000313" key="2">
    <source>
        <dbReference type="Proteomes" id="UP000203587"/>
    </source>
</evidence>
<protein>
    <submittedName>
        <fullName evidence="1">Uncharacterized protein</fullName>
    </submittedName>
</protein>
<reference evidence="2" key="1">
    <citation type="submission" date="2015-08" db="EMBL/GenBank/DDBJ databases">
        <title>Cronobacter phage Dev-CD-23823.</title>
        <authorList>
            <person name="Kajsik M."/>
            <person name="Drahovska H."/>
        </authorList>
    </citation>
    <scope>NUCLEOTIDE SEQUENCE [LARGE SCALE GENOMIC DNA]</scope>
</reference>
<accession>A0A0K8IXA6</accession>
<organism evidence="1 2">
    <name type="scientific">Cronobacter phage Dev-CD-23823</name>
    <dbReference type="NCBI Taxonomy" id="1712539"/>
    <lineage>
        <taxon>Viruses</taxon>
        <taxon>Duplodnaviria</taxon>
        <taxon>Heunggongvirae</taxon>
        <taxon>Uroviricota</taxon>
        <taxon>Caudoviricetes</taxon>
        <taxon>Autographivirales</taxon>
        <taxon>Autonotataviridae</taxon>
        <taxon>Melnykvirinae</taxon>
        <taxon>Cronosvirus</taxon>
        <taxon>Cronosvirus DevCD23823</taxon>
    </lineage>
</organism>
<dbReference type="EMBL" id="LN878149">
    <property type="protein sequence ID" value="CUH74584.1"/>
    <property type="molecule type" value="Genomic_DNA"/>
</dbReference>
<dbReference type="GeneID" id="26794649"/>